<feature type="region of interest" description="Disordered" evidence="1">
    <location>
        <begin position="102"/>
        <end position="135"/>
    </location>
</feature>
<organism evidence="2 3">
    <name type="scientific">Actinoplanes couchii</name>
    <dbReference type="NCBI Taxonomy" id="403638"/>
    <lineage>
        <taxon>Bacteria</taxon>
        <taxon>Bacillati</taxon>
        <taxon>Actinomycetota</taxon>
        <taxon>Actinomycetes</taxon>
        <taxon>Micromonosporales</taxon>
        <taxon>Micromonosporaceae</taxon>
        <taxon>Actinoplanes</taxon>
    </lineage>
</organism>
<gene>
    <name evidence="2" type="ORF">Aco03nite_033110</name>
</gene>
<evidence type="ECO:0000313" key="2">
    <source>
        <dbReference type="EMBL" id="GID54907.1"/>
    </source>
</evidence>
<reference evidence="2 3" key="1">
    <citation type="submission" date="2021-01" db="EMBL/GenBank/DDBJ databases">
        <title>Whole genome shotgun sequence of Actinoplanes couchii NBRC 106145.</title>
        <authorList>
            <person name="Komaki H."/>
            <person name="Tamura T."/>
        </authorList>
    </citation>
    <scope>NUCLEOTIDE SEQUENCE [LARGE SCALE GENOMIC DNA]</scope>
    <source>
        <strain evidence="2 3">NBRC 106145</strain>
    </source>
</reference>
<keyword evidence="3" id="KW-1185">Reference proteome</keyword>
<dbReference type="RefSeq" id="WP_203796187.1">
    <property type="nucleotide sequence ID" value="NZ_BAAAQE010000029.1"/>
</dbReference>
<evidence type="ECO:0000256" key="1">
    <source>
        <dbReference type="SAM" id="MobiDB-lite"/>
    </source>
</evidence>
<accession>A0ABQ3X8T6</accession>
<protein>
    <submittedName>
        <fullName evidence="2">Uncharacterized protein</fullName>
    </submittedName>
</protein>
<name>A0ABQ3X8T6_9ACTN</name>
<sequence>MADYFTSDINALHIIGRMDLPLMGLTYARLNNAVADTATGEQAAFQEAPGGPPARIAGLWRIVRDDLQNILGQSTENLHAAAATMVHIAETYEQTDTDSGKAILATDWGPGGSPSGTIDGERIPDEAQPPVRIAG</sequence>
<proteinExistence type="predicted"/>
<evidence type="ECO:0000313" key="3">
    <source>
        <dbReference type="Proteomes" id="UP000612282"/>
    </source>
</evidence>
<dbReference type="Proteomes" id="UP000612282">
    <property type="component" value="Unassembled WGS sequence"/>
</dbReference>
<dbReference type="EMBL" id="BOMG01000044">
    <property type="protein sequence ID" value="GID54907.1"/>
    <property type="molecule type" value="Genomic_DNA"/>
</dbReference>
<comment type="caution">
    <text evidence="2">The sequence shown here is derived from an EMBL/GenBank/DDBJ whole genome shotgun (WGS) entry which is preliminary data.</text>
</comment>